<sequence length="563" mass="60361">MPSLLPPSMWSGWVGWDGCVFPALLQSTVYSRPFLLVQTDWPLLFIAAARGTRRPQSLSSASSSSSSSSRRKGGLFIIFHFRATTRPHRFNALLHHFRRQVGARLSFINRNLDLLLLFSLIFSPRGFLHAVCPPASCSSPRPFRMTCNITETPLDFEPLPLYQRDPETSSIISSAPSYRSDAPTYHSRCSTLVDSTASPPQYIISTSLLDISAPPRLRPTASSPTTNTSSRANNNVPPASTEPPPDPTVPRSQGLPAPRSFAPGFESRSAHFIEPNPSASPAGSINHWSSIHSSHARQQYQNVARRRASRASRAVSMQSAQRTVALFEHHGGNNNNNSDAVRTPSPPALAMSSSSAEALRPTSPMVATAPPPSSSRSPPPPSSSPPVPTTTTAASSIPAAASTSPPLAPSNSTTTTTSPPSSAAPFPLEDPSLVGEAAARRTRQQRLYREACRRHEHAERMQAEGRAWDFLFAQMTDWEDRERSWGHFRREVDARGFGLGGGGTAFGGRLLSSGSAGAVRFMTGGAGALPAAGVAGSAGGRGHGRRFSVGGWHFGGRSRSRGF</sequence>
<protein>
    <submittedName>
        <fullName evidence="2">Uncharacterized protein</fullName>
    </submittedName>
</protein>
<comment type="caution">
    <text evidence="2">The sequence shown here is derived from an EMBL/GenBank/DDBJ whole genome shotgun (WGS) entry which is preliminary data.</text>
</comment>
<feature type="compositionally biased region" description="Low complexity" evidence="1">
    <location>
        <begin position="389"/>
        <end position="427"/>
    </location>
</feature>
<reference evidence="2 3" key="1">
    <citation type="journal article" date="2022" name="G3 (Bethesda)">
        <title>Enemy or ally: a genomic approach to elucidate the lifestyle of Phyllosticta citrichinaensis.</title>
        <authorList>
            <person name="Buijs V.A."/>
            <person name="Groenewald J.Z."/>
            <person name="Haridas S."/>
            <person name="LaButti K.M."/>
            <person name="Lipzen A."/>
            <person name="Martin F.M."/>
            <person name="Barry K."/>
            <person name="Grigoriev I.V."/>
            <person name="Crous P.W."/>
            <person name="Seidl M.F."/>
        </authorList>
    </citation>
    <scope>NUCLEOTIDE SEQUENCE [LARGE SCALE GENOMIC DNA]</scope>
    <source>
        <strain evidence="2 3">CBS 129764</strain>
    </source>
</reference>
<feature type="compositionally biased region" description="Low complexity" evidence="1">
    <location>
        <begin position="218"/>
        <end position="239"/>
    </location>
</feature>
<feature type="region of interest" description="Disordered" evidence="1">
    <location>
        <begin position="213"/>
        <end position="264"/>
    </location>
</feature>
<evidence type="ECO:0000313" key="3">
    <source>
        <dbReference type="Proteomes" id="UP001456524"/>
    </source>
</evidence>
<accession>A0ABR1XMA9</accession>
<feature type="region of interest" description="Disordered" evidence="1">
    <location>
        <begin position="296"/>
        <end position="317"/>
    </location>
</feature>
<feature type="region of interest" description="Disordered" evidence="1">
    <location>
        <begin position="269"/>
        <end position="288"/>
    </location>
</feature>
<organism evidence="2 3">
    <name type="scientific">Phyllosticta citrichinensis</name>
    <dbReference type="NCBI Taxonomy" id="1130410"/>
    <lineage>
        <taxon>Eukaryota</taxon>
        <taxon>Fungi</taxon>
        <taxon>Dikarya</taxon>
        <taxon>Ascomycota</taxon>
        <taxon>Pezizomycotina</taxon>
        <taxon>Dothideomycetes</taxon>
        <taxon>Dothideomycetes incertae sedis</taxon>
        <taxon>Botryosphaeriales</taxon>
        <taxon>Phyllostictaceae</taxon>
        <taxon>Phyllosticta</taxon>
    </lineage>
</organism>
<feature type="compositionally biased region" description="Pro residues" evidence="1">
    <location>
        <begin position="369"/>
        <end position="388"/>
    </location>
</feature>
<evidence type="ECO:0000256" key="1">
    <source>
        <dbReference type="SAM" id="MobiDB-lite"/>
    </source>
</evidence>
<proteinExistence type="predicted"/>
<dbReference type="EMBL" id="JBBWUH010000008">
    <property type="protein sequence ID" value="KAK8159812.1"/>
    <property type="molecule type" value="Genomic_DNA"/>
</dbReference>
<evidence type="ECO:0000313" key="2">
    <source>
        <dbReference type="EMBL" id="KAK8159812.1"/>
    </source>
</evidence>
<dbReference type="Proteomes" id="UP001456524">
    <property type="component" value="Unassembled WGS sequence"/>
</dbReference>
<name>A0ABR1XMA9_9PEZI</name>
<keyword evidence="3" id="KW-1185">Reference proteome</keyword>
<gene>
    <name evidence="2" type="ORF">IWX90DRAFT_441383</name>
</gene>
<feature type="region of interest" description="Disordered" evidence="1">
    <location>
        <begin position="329"/>
        <end position="430"/>
    </location>
</feature>